<dbReference type="CDD" id="cd00093">
    <property type="entry name" value="HTH_XRE"/>
    <property type="match status" value="1"/>
</dbReference>
<organism evidence="3 4">
    <name type="scientific">Streptomyces zagrosensis</name>
    <dbReference type="NCBI Taxonomy" id="1042984"/>
    <lineage>
        <taxon>Bacteria</taxon>
        <taxon>Bacillati</taxon>
        <taxon>Actinomycetota</taxon>
        <taxon>Actinomycetes</taxon>
        <taxon>Kitasatosporales</taxon>
        <taxon>Streptomycetaceae</taxon>
        <taxon>Streptomyces</taxon>
    </lineage>
</organism>
<evidence type="ECO:0000259" key="2">
    <source>
        <dbReference type="PROSITE" id="PS50943"/>
    </source>
</evidence>
<dbReference type="InterPro" id="IPR050807">
    <property type="entry name" value="TransReg_Diox_bact_type"/>
</dbReference>
<dbReference type="SUPFAM" id="SSF47413">
    <property type="entry name" value="lambda repressor-like DNA-binding domains"/>
    <property type="match status" value="1"/>
</dbReference>
<sequence>MAPATGGRPEGVGARIHLLRVLRDYSLRDLAHRSHVSKSMLSDVERGERQPSEQVIAALAKALGVSVPVIHGQPYIEQLRQDQLDQLIAPLSSALDDWDIPPAGDVPPPRPTSEMQATARHIYRLRSTGEFGALAKMLPGALAEVSHAVLDAPTAADREVACWLQSEAALGAFSVAYKLGYLDLARLALARMATAAVQSGDPRQVAVERLKRAQLSAHGPAIEMGLRLVNRALADLDDDGTPPTRAVRGGLMLKGVQLYALSGKGDDSDTWLDEAQGLARELGETGHYGMVFGPTNVWQHGVAAAGDRDEHGLALARAANVHLPEGYSPLRAGQFLMDRARSQALTAQPEEALESLQAARQVTPQQTRYHPTMRETVGTLLRARRASRELREFALWSGV</sequence>
<evidence type="ECO:0000256" key="1">
    <source>
        <dbReference type="ARBA" id="ARBA00023125"/>
    </source>
</evidence>
<dbReference type="GO" id="GO:0005829">
    <property type="term" value="C:cytosol"/>
    <property type="evidence" value="ECO:0007669"/>
    <property type="project" value="TreeGrafter"/>
</dbReference>
<accession>A0A7W9UZ34</accession>
<dbReference type="Pfam" id="PF01381">
    <property type="entry name" value="HTH_3"/>
    <property type="match status" value="1"/>
</dbReference>
<dbReference type="PROSITE" id="PS50943">
    <property type="entry name" value="HTH_CROC1"/>
    <property type="match status" value="1"/>
</dbReference>
<dbReference type="InterPro" id="IPR001387">
    <property type="entry name" value="Cro/C1-type_HTH"/>
</dbReference>
<evidence type="ECO:0000313" key="4">
    <source>
        <dbReference type="Proteomes" id="UP000588098"/>
    </source>
</evidence>
<dbReference type="AlphaFoldDB" id="A0A7W9UZ34"/>
<dbReference type="GO" id="GO:0003677">
    <property type="term" value="F:DNA binding"/>
    <property type="evidence" value="ECO:0007669"/>
    <property type="project" value="UniProtKB-KW"/>
</dbReference>
<dbReference type="PANTHER" id="PTHR46797">
    <property type="entry name" value="HTH-TYPE TRANSCRIPTIONAL REGULATOR"/>
    <property type="match status" value="1"/>
</dbReference>
<feature type="domain" description="HTH cro/C1-type" evidence="2">
    <location>
        <begin position="16"/>
        <end position="70"/>
    </location>
</feature>
<dbReference type="Proteomes" id="UP000588098">
    <property type="component" value="Unassembled WGS sequence"/>
</dbReference>
<reference evidence="3 4" key="1">
    <citation type="submission" date="2020-08" db="EMBL/GenBank/DDBJ databases">
        <title>Genomic Encyclopedia of Type Strains, Phase III (KMG-III): the genomes of soil and plant-associated and newly described type strains.</title>
        <authorList>
            <person name="Whitman W."/>
        </authorList>
    </citation>
    <scope>NUCLEOTIDE SEQUENCE [LARGE SCALE GENOMIC DNA]</scope>
    <source>
        <strain evidence="3 4">CECT 8305</strain>
    </source>
</reference>
<dbReference type="Gene3D" id="1.10.260.40">
    <property type="entry name" value="lambda repressor-like DNA-binding domains"/>
    <property type="match status" value="1"/>
</dbReference>
<proteinExistence type="predicted"/>
<dbReference type="InterPro" id="IPR010982">
    <property type="entry name" value="Lambda_DNA-bd_dom_sf"/>
</dbReference>
<keyword evidence="4" id="KW-1185">Reference proteome</keyword>
<dbReference type="EMBL" id="JACHJL010000008">
    <property type="protein sequence ID" value="MBB5936615.1"/>
    <property type="molecule type" value="Genomic_DNA"/>
</dbReference>
<keyword evidence="1" id="KW-0238">DNA-binding</keyword>
<protein>
    <submittedName>
        <fullName evidence="3">Transcriptional regulator with XRE-family HTH domain</fullName>
    </submittedName>
</protein>
<evidence type="ECO:0000313" key="3">
    <source>
        <dbReference type="EMBL" id="MBB5936615.1"/>
    </source>
</evidence>
<dbReference type="PANTHER" id="PTHR46797:SF1">
    <property type="entry name" value="METHYLPHOSPHONATE SYNTHASE"/>
    <property type="match status" value="1"/>
</dbReference>
<dbReference type="GO" id="GO:0003700">
    <property type="term" value="F:DNA-binding transcription factor activity"/>
    <property type="evidence" value="ECO:0007669"/>
    <property type="project" value="TreeGrafter"/>
</dbReference>
<gene>
    <name evidence="3" type="ORF">FHS42_003690</name>
</gene>
<comment type="caution">
    <text evidence="3">The sequence shown here is derived from an EMBL/GenBank/DDBJ whole genome shotgun (WGS) entry which is preliminary data.</text>
</comment>
<dbReference type="SMART" id="SM00530">
    <property type="entry name" value="HTH_XRE"/>
    <property type="match status" value="1"/>
</dbReference>
<name>A0A7W9UZ34_9ACTN</name>